<dbReference type="PROSITE" id="PS50181">
    <property type="entry name" value="FBOX"/>
    <property type="match status" value="1"/>
</dbReference>
<reference evidence="2 3" key="1">
    <citation type="submission" date="2019-06" db="EMBL/GenBank/DDBJ databases">
        <authorList>
            <person name="Palmer J.M."/>
        </authorList>
    </citation>
    <scope>NUCLEOTIDE SEQUENCE [LARGE SCALE GENOMIC DNA]</scope>
    <source>
        <strain evidence="2 3">TWF703</strain>
    </source>
</reference>
<comment type="caution">
    <text evidence="2">The sequence shown here is derived from an EMBL/GenBank/DDBJ whole genome shotgun (WGS) entry which is preliminary data.</text>
</comment>
<name>A0A7C8JFT0_ORBOL</name>
<organism evidence="2 3">
    <name type="scientific">Orbilia oligospora</name>
    <name type="common">Nematode-trapping fungus</name>
    <name type="synonym">Arthrobotrys oligospora</name>
    <dbReference type="NCBI Taxonomy" id="2813651"/>
    <lineage>
        <taxon>Eukaryota</taxon>
        <taxon>Fungi</taxon>
        <taxon>Dikarya</taxon>
        <taxon>Ascomycota</taxon>
        <taxon>Pezizomycotina</taxon>
        <taxon>Orbiliomycetes</taxon>
        <taxon>Orbiliales</taxon>
        <taxon>Orbiliaceae</taxon>
        <taxon>Orbilia</taxon>
    </lineage>
</organism>
<dbReference type="AlphaFoldDB" id="A0A7C8JFT0"/>
<accession>A0A7C8JFT0</accession>
<dbReference type="Pfam" id="PF12937">
    <property type="entry name" value="F-box-like"/>
    <property type="match status" value="1"/>
</dbReference>
<dbReference type="Gene3D" id="1.20.1280.50">
    <property type="match status" value="1"/>
</dbReference>
<feature type="domain" description="F-box" evidence="1">
    <location>
        <begin position="7"/>
        <end position="54"/>
    </location>
</feature>
<dbReference type="SUPFAM" id="SSF81383">
    <property type="entry name" value="F-box domain"/>
    <property type="match status" value="1"/>
</dbReference>
<protein>
    <recommendedName>
        <fullName evidence="1">F-box domain-containing protein</fullName>
    </recommendedName>
</protein>
<dbReference type="InterPro" id="IPR001810">
    <property type="entry name" value="F-box_dom"/>
</dbReference>
<sequence>MSYSKPCLSITNLPTEIQLEIFSYLTDMNSQTSIYGTCTLWRRMLNEHAMLRAARYYRGRAPYTYFPVVHRFFDISPQGNGRCQVKDGAIVNYQYKTDAYGYINVSQMIANDTIFSLTYGDGWLAPDRQGTRANIDSKSVLYRAVKDGGDVEINHGTAVQEQDAEGEPSETINTLVKNDEERFIDAVWVNINIGRSFQRDNKNPSLSTWERITLPKGSIIGDLVEAFLGAITPLLDLIPQNEKPTAVNFDMDFREAFVSGSKPGEGWYLEIWVILPESLSKRLARLREDIERDRSGVVLTAPFGGGPR</sequence>
<evidence type="ECO:0000313" key="3">
    <source>
        <dbReference type="Proteomes" id="UP000480548"/>
    </source>
</evidence>
<dbReference type="Proteomes" id="UP000480548">
    <property type="component" value="Unassembled WGS sequence"/>
</dbReference>
<dbReference type="InterPro" id="IPR036047">
    <property type="entry name" value="F-box-like_dom_sf"/>
</dbReference>
<proteinExistence type="predicted"/>
<evidence type="ECO:0000259" key="1">
    <source>
        <dbReference type="PROSITE" id="PS50181"/>
    </source>
</evidence>
<dbReference type="EMBL" id="WIQZ01000146">
    <property type="protein sequence ID" value="KAF3120757.1"/>
    <property type="molecule type" value="Genomic_DNA"/>
</dbReference>
<gene>
    <name evidence="2" type="ORF">TWF703_002338</name>
</gene>
<evidence type="ECO:0000313" key="2">
    <source>
        <dbReference type="EMBL" id="KAF3120757.1"/>
    </source>
</evidence>